<evidence type="ECO:0000256" key="1">
    <source>
        <dbReference type="ARBA" id="ARBA00004604"/>
    </source>
</evidence>
<dbReference type="Pfam" id="PF16575">
    <property type="entry name" value="CLP1_P"/>
    <property type="match status" value="1"/>
</dbReference>
<evidence type="ECO:0000259" key="13">
    <source>
        <dbReference type="Pfam" id="PF25467"/>
    </source>
</evidence>
<keyword evidence="3" id="KW-0698">rRNA processing</keyword>
<dbReference type="EMBL" id="OV651818">
    <property type="protein sequence ID" value="CAH1112125.1"/>
    <property type="molecule type" value="Genomic_DNA"/>
</dbReference>
<keyword evidence="8" id="KW-0539">Nucleus</keyword>
<keyword evidence="7" id="KW-0067">ATP-binding</keyword>
<dbReference type="Proteomes" id="UP001153636">
    <property type="component" value="Chromosome 6"/>
</dbReference>
<dbReference type="PANTHER" id="PTHR12755">
    <property type="entry name" value="CLEAVAGE/POLYADENYLATION FACTOR IA SUBUNIT CLP1P"/>
    <property type="match status" value="1"/>
</dbReference>
<evidence type="ECO:0000313" key="14">
    <source>
        <dbReference type="EMBL" id="CAH1112125.1"/>
    </source>
</evidence>
<keyword evidence="6" id="KW-0418">Kinase</keyword>
<accession>A0A9P0D1D5</accession>
<comment type="similarity">
    <text evidence="2">Belongs to the Clp1 family. NOL9/GRC3 subfamily.</text>
</comment>
<dbReference type="InterPro" id="IPR032319">
    <property type="entry name" value="CLP1_P"/>
</dbReference>
<evidence type="ECO:0000256" key="3">
    <source>
        <dbReference type="ARBA" id="ARBA00022552"/>
    </source>
</evidence>
<feature type="domain" description="Clp1 P-loop" evidence="11">
    <location>
        <begin position="444"/>
        <end position="591"/>
    </location>
</feature>
<dbReference type="GO" id="GO:0051731">
    <property type="term" value="F:polynucleotide 5'-hydroxyl-kinase activity"/>
    <property type="evidence" value="ECO:0007669"/>
    <property type="project" value="InterPro"/>
</dbReference>
<dbReference type="AlphaFoldDB" id="A0A9P0D1D5"/>
<comment type="subcellular location">
    <subcellularLocation>
        <location evidence="1">Nucleus</location>
        <location evidence="1">Nucleolus</location>
    </subcellularLocation>
</comment>
<feature type="region of interest" description="Disordered" evidence="10">
    <location>
        <begin position="1"/>
        <end position="26"/>
    </location>
</feature>
<sequence>MSVSTKKPQKKSSKIKFGSSSYKSEEVFSLPLPKTQRKLPKRESSFSDDCFQDSTKYEEKLKRFRKKLKTRTEIEPIYPSTSEQFDLTTLQKRLLLNRKLRSKKTEEFEKSDNDFNLNEFFSNKRSILTRKLRFKKTEDLDESDIDFNLNEFFSNKEQSFDESFTESHSGIDYEFLSNDMSKVQIKNSRIYDKNSSVINDKDTINCTIENISDEDEENSIGSSVLIDNAISEVSLESSSVEIVSRNEDIIRISSEEVICLDSETQDINRSKIETSHQKNDSYKYFDFGSQKLVILKKNYAVPFFGLCSLKVLHGKLKILGCTLNKRSKEVDVYSPRGSSLLVVRNITNNNEENDFEEIKPILNSNENLKKVKLDITSVIFICSKLEDCRIKLIEKYISQQIFPKIEAPQIIFDPKDKFNILATNEEWDKVLKYVNVSTKLLIAGGKGVGKSTFLRYSINSLLTRFEKIRIIDLDPGQSECSVPGSISVLTISDPILGPNYTHLQRTQRSYLSNINIGHNPKKYLQLIKFLMDSLDTTEDLPTVINYMGFAKGIGINIISSAITSLRPTDLIQIESKSHKKNFETDLTVKTVTENCYLFGGNSKNLKFNFKKMVAMTDDNTGWSLESRLTREMCILAYFGEMMKNGADSLHSHNLPMYELDLNCFKITDTDGNNLPLAAVNAGVVTLCSRSENSQIFIVLGYGLVRGIDQQAETLVLITPEPLDVLENVFYLVSSGVSLPPSVYMSTDGITGPIPYVMEGELEGLGQITKRSYIPANKK</sequence>
<evidence type="ECO:0000256" key="6">
    <source>
        <dbReference type="ARBA" id="ARBA00022777"/>
    </source>
</evidence>
<feature type="domain" description="NOL9 C-terminal" evidence="13">
    <location>
        <begin position="658"/>
        <end position="739"/>
    </location>
</feature>
<dbReference type="GO" id="GO:0005730">
    <property type="term" value="C:nucleolus"/>
    <property type="evidence" value="ECO:0007669"/>
    <property type="project" value="UniProtKB-SubCell"/>
</dbReference>
<feature type="domain" description="NOL9 N-terminal" evidence="12">
    <location>
        <begin position="289"/>
        <end position="421"/>
    </location>
</feature>
<dbReference type="GO" id="GO:0005524">
    <property type="term" value="F:ATP binding"/>
    <property type="evidence" value="ECO:0007669"/>
    <property type="project" value="UniProtKB-KW"/>
</dbReference>
<dbReference type="Pfam" id="PF25467">
    <property type="entry name" value="NOL9_C"/>
    <property type="match status" value="1"/>
</dbReference>
<evidence type="ECO:0000256" key="9">
    <source>
        <dbReference type="ARBA" id="ARBA00071212"/>
    </source>
</evidence>
<organism evidence="14 15">
    <name type="scientific">Psylliodes chrysocephalus</name>
    <dbReference type="NCBI Taxonomy" id="3402493"/>
    <lineage>
        <taxon>Eukaryota</taxon>
        <taxon>Metazoa</taxon>
        <taxon>Ecdysozoa</taxon>
        <taxon>Arthropoda</taxon>
        <taxon>Hexapoda</taxon>
        <taxon>Insecta</taxon>
        <taxon>Pterygota</taxon>
        <taxon>Neoptera</taxon>
        <taxon>Endopterygota</taxon>
        <taxon>Coleoptera</taxon>
        <taxon>Polyphaga</taxon>
        <taxon>Cucujiformia</taxon>
        <taxon>Chrysomeloidea</taxon>
        <taxon>Chrysomelidae</taxon>
        <taxon>Galerucinae</taxon>
        <taxon>Alticini</taxon>
        <taxon>Psylliodes</taxon>
    </lineage>
</organism>
<keyword evidence="5" id="KW-0547">Nucleotide-binding</keyword>
<dbReference type="OrthoDB" id="2405412at2759"/>
<evidence type="ECO:0000259" key="12">
    <source>
        <dbReference type="Pfam" id="PF24419"/>
    </source>
</evidence>
<dbReference type="InterPro" id="IPR057570">
    <property type="entry name" value="NOL9_C"/>
</dbReference>
<evidence type="ECO:0000256" key="4">
    <source>
        <dbReference type="ARBA" id="ARBA00022679"/>
    </source>
</evidence>
<dbReference type="InterPro" id="IPR045116">
    <property type="entry name" value="Clp1/Grc3"/>
</dbReference>
<keyword evidence="4" id="KW-0808">Transferase</keyword>
<dbReference type="InterPro" id="IPR027417">
    <property type="entry name" value="P-loop_NTPase"/>
</dbReference>
<evidence type="ECO:0000256" key="7">
    <source>
        <dbReference type="ARBA" id="ARBA00022840"/>
    </source>
</evidence>
<dbReference type="GO" id="GO:0000448">
    <property type="term" value="P:cleavage in ITS2 between 5.8S rRNA and LSU-rRNA of tricistronic rRNA transcript (SSU-rRNA, 5.8S rRNA, LSU-rRNA)"/>
    <property type="evidence" value="ECO:0007669"/>
    <property type="project" value="TreeGrafter"/>
</dbReference>
<name>A0A9P0D1D5_9CUCU</name>
<proteinExistence type="inferred from homology"/>
<dbReference type="Pfam" id="PF24419">
    <property type="entry name" value="Cupin_NOL9"/>
    <property type="match status" value="1"/>
</dbReference>
<dbReference type="Gene3D" id="3.40.50.300">
    <property type="entry name" value="P-loop containing nucleotide triphosphate hydrolases"/>
    <property type="match status" value="1"/>
</dbReference>
<gene>
    <name evidence="14" type="ORF">PSYICH_LOCUS12724</name>
</gene>
<evidence type="ECO:0000256" key="8">
    <source>
        <dbReference type="ARBA" id="ARBA00023242"/>
    </source>
</evidence>
<reference evidence="14" key="1">
    <citation type="submission" date="2022-01" db="EMBL/GenBank/DDBJ databases">
        <authorList>
            <person name="King R."/>
        </authorList>
    </citation>
    <scope>NUCLEOTIDE SEQUENCE</scope>
</reference>
<evidence type="ECO:0000256" key="2">
    <source>
        <dbReference type="ARBA" id="ARBA00011003"/>
    </source>
</evidence>
<protein>
    <recommendedName>
        <fullName evidence="9">Polynucleotide 5'-hydroxyl-kinase NOL9</fullName>
    </recommendedName>
</protein>
<evidence type="ECO:0000313" key="15">
    <source>
        <dbReference type="Proteomes" id="UP001153636"/>
    </source>
</evidence>
<dbReference type="SUPFAM" id="SSF52540">
    <property type="entry name" value="P-loop containing nucleoside triphosphate hydrolases"/>
    <property type="match status" value="1"/>
</dbReference>
<evidence type="ECO:0000256" key="10">
    <source>
        <dbReference type="SAM" id="MobiDB-lite"/>
    </source>
</evidence>
<evidence type="ECO:0000256" key="5">
    <source>
        <dbReference type="ARBA" id="ARBA00022741"/>
    </source>
</evidence>
<dbReference type="PANTHER" id="PTHR12755:SF3">
    <property type="entry name" value="POLYNUCLEOTIDE 5'-HYDROXYL-KINASE NOL9"/>
    <property type="match status" value="1"/>
</dbReference>
<evidence type="ECO:0000259" key="11">
    <source>
        <dbReference type="Pfam" id="PF16575"/>
    </source>
</evidence>
<dbReference type="InterPro" id="IPR057573">
    <property type="entry name" value="NOL9_N"/>
</dbReference>
<keyword evidence="15" id="KW-1185">Reference proteome</keyword>